<sequence length="145" mass="17338">MVYDLSKELDKKRAAERFQFLLNKGVKIELTERKKKRTIQQNAYLHALIGYFAIETGNTMEWVKQKYFKLLCNKELFVREKEDEFLGHVKYSRSSADLDTGEMTLAIERFRDWASQEAGIYLPEPHETEMLEQIEIEIKKHERYL</sequence>
<proteinExistence type="predicted"/>
<gene>
    <name evidence="1" type="ORF">DXA50_00175</name>
</gene>
<dbReference type="InterPro" id="IPR036619">
    <property type="entry name" value="NinB_sf"/>
</dbReference>
<dbReference type="Proteomes" id="UP000286063">
    <property type="component" value="Unassembled WGS sequence"/>
</dbReference>
<evidence type="ECO:0000313" key="1">
    <source>
        <dbReference type="EMBL" id="RGY21304.1"/>
    </source>
</evidence>
<organism evidence="1 2">
    <name type="scientific">Butyricimonas virosa</name>
    <dbReference type="NCBI Taxonomy" id="544645"/>
    <lineage>
        <taxon>Bacteria</taxon>
        <taxon>Pseudomonadati</taxon>
        <taxon>Bacteroidota</taxon>
        <taxon>Bacteroidia</taxon>
        <taxon>Bacteroidales</taxon>
        <taxon>Odoribacteraceae</taxon>
        <taxon>Butyricimonas</taxon>
    </lineage>
</organism>
<dbReference type="Gene3D" id="1.10.3790.10">
    <property type="entry name" value="NinB"/>
    <property type="match status" value="1"/>
</dbReference>
<comment type="caution">
    <text evidence="1">The sequence shown here is derived from an EMBL/GenBank/DDBJ whole genome shotgun (WGS) entry which is preliminary data.</text>
</comment>
<dbReference type="RefSeq" id="WP_117774447.1">
    <property type="nucleotide sequence ID" value="NZ_QSCR01000001.1"/>
</dbReference>
<dbReference type="AlphaFoldDB" id="A0A413ITS4"/>
<evidence type="ECO:0000313" key="2">
    <source>
        <dbReference type="Proteomes" id="UP000286063"/>
    </source>
</evidence>
<dbReference type="OrthoDB" id="1071220at2"/>
<accession>A0A413ITS4</accession>
<protein>
    <submittedName>
        <fullName evidence="1">Uncharacterized protein</fullName>
    </submittedName>
</protein>
<dbReference type="SUPFAM" id="SSF103370">
    <property type="entry name" value="NinB"/>
    <property type="match status" value="1"/>
</dbReference>
<reference evidence="1 2" key="1">
    <citation type="submission" date="2018-08" db="EMBL/GenBank/DDBJ databases">
        <title>A genome reference for cultivated species of the human gut microbiota.</title>
        <authorList>
            <person name="Zou Y."/>
            <person name="Xue W."/>
            <person name="Luo G."/>
        </authorList>
    </citation>
    <scope>NUCLEOTIDE SEQUENCE [LARGE SCALE GENOMIC DNA]</scope>
    <source>
        <strain evidence="1 2">OF02-7</strain>
    </source>
</reference>
<dbReference type="EMBL" id="QSCR01000001">
    <property type="protein sequence ID" value="RGY21304.1"/>
    <property type="molecule type" value="Genomic_DNA"/>
</dbReference>
<name>A0A413ITS4_9BACT</name>